<keyword evidence="1" id="KW-0732">Signal</keyword>
<name>A0A2P2N817_RHIMU</name>
<dbReference type="AlphaFoldDB" id="A0A2P2N817"/>
<evidence type="ECO:0000313" key="2">
    <source>
        <dbReference type="EMBL" id="MBX38624.1"/>
    </source>
</evidence>
<feature type="signal peptide" evidence="1">
    <location>
        <begin position="1"/>
        <end position="21"/>
    </location>
</feature>
<dbReference type="EMBL" id="GGEC01058140">
    <property type="protein sequence ID" value="MBX38624.1"/>
    <property type="molecule type" value="Transcribed_RNA"/>
</dbReference>
<reference evidence="2" key="1">
    <citation type="submission" date="2018-02" db="EMBL/GenBank/DDBJ databases">
        <title>Rhizophora mucronata_Transcriptome.</title>
        <authorList>
            <person name="Meera S.P."/>
            <person name="Sreeshan A."/>
            <person name="Augustine A."/>
        </authorList>
    </citation>
    <scope>NUCLEOTIDE SEQUENCE</scope>
    <source>
        <tissue evidence="2">Leaf</tissue>
    </source>
</reference>
<organism evidence="2">
    <name type="scientific">Rhizophora mucronata</name>
    <name type="common">Asiatic mangrove</name>
    <dbReference type="NCBI Taxonomy" id="61149"/>
    <lineage>
        <taxon>Eukaryota</taxon>
        <taxon>Viridiplantae</taxon>
        <taxon>Streptophyta</taxon>
        <taxon>Embryophyta</taxon>
        <taxon>Tracheophyta</taxon>
        <taxon>Spermatophyta</taxon>
        <taxon>Magnoliopsida</taxon>
        <taxon>eudicotyledons</taxon>
        <taxon>Gunneridae</taxon>
        <taxon>Pentapetalae</taxon>
        <taxon>rosids</taxon>
        <taxon>fabids</taxon>
        <taxon>Malpighiales</taxon>
        <taxon>Rhizophoraceae</taxon>
        <taxon>Rhizophora</taxon>
    </lineage>
</organism>
<accession>A0A2P2N817</accession>
<proteinExistence type="predicted"/>
<evidence type="ECO:0000256" key="1">
    <source>
        <dbReference type="SAM" id="SignalP"/>
    </source>
</evidence>
<feature type="chain" id="PRO_5015154008" evidence="1">
    <location>
        <begin position="22"/>
        <end position="58"/>
    </location>
</feature>
<protein>
    <submittedName>
        <fullName evidence="2">Uncharacterized protein</fullName>
    </submittedName>
</protein>
<sequence length="58" mass="6718">MCASLRSRTFVLCRLICKILCLVMSHQHSIDLFSYLTNFSSKYHAKNFVAERTLSCVM</sequence>